<dbReference type="AlphaFoldDB" id="A0A0C9MHW4"/>
<dbReference type="PANTHER" id="PTHR43735">
    <property type="entry name" value="APOPTOSIS-INDUCING FACTOR 1"/>
    <property type="match status" value="1"/>
</dbReference>
<gene>
    <name evidence="2" type="ORF">MAM1_0141c06409</name>
</gene>
<dbReference type="Gene3D" id="3.50.50.100">
    <property type="match status" value="1"/>
</dbReference>
<feature type="domain" description="FAD/NAD(P)-binding" evidence="1">
    <location>
        <begin position="11"/>
        <end position="312"/>
    </location>
</feature>
<dbReference type="InterPro" id="IPR023753">
    <property type="entry name" value="FAD/NAD-binding_dom"/>
</dbReference>
<evidence type="ECO:0000259" key="1">
    <source>
        <dbReference type="Pfam" id="PF07992"/>
    </source>
</evidence>
<protein>
    <submittedName>
        <fullName evidence="2">Oxidoreductase</fullName>
    </submittedName>
</protein>
<organism evidence="2">
    <name type="scientific">Mucor ambiguus</name>
    <dbReference type="NCBI Taxonomy" id="91626"/>
    <lineage>
        <taxon>Eukaryota</taxon>
        <taxon>Fungi</taxon>
        <taxon>Fungi incertae sedis</taxon>
        <taxon>Mucoromycota</taxon>
        <taxon>Mucoromycotina</taxon>
        <taxon>Mucoromycetes</taxon>
        <taxon>Mucorales</taxon>
        <taxon>Mucorineae</taxon>
        <taxon>Mucoraceae</taxon>
        <taxon>Mucor</taxon>
    </lineage>
</organism>
<dbReference type="PRINTS" id="PR00411">
    <property type="entry name" value="PNDRDTASEI"/>
</dbReference>
<dbReference type="Pfam" id="PF07992">
    <property type="entry name" value="Pyr_redox_2"/>
    <property type="match status" value="1"/>
</dbReference>
<keyword evidence="3" id="KW-1185">Reference proteome</keyword>
<dbReference type="GO" id="GO:0004174">
    <property type="term" value="F:electron-transferring-flavoprotein dehydrogenase activity"/>
    <property type="evidence" value="ECO:0007669"/>
    <property type="project" value="TreeGrafter"/>
</dbReference>
<dbReference type="GO" id="GO:0005737">
    <property type="term" value="C:cytoplasm"/>
    <property type="evidence" value="ECO:0007669"/>
    <property type="project" value="TreeGrafter"/>
</dbReference>
<dbReference type="SUPFAM" id="SSF51905">
    <property type="entry name" value="FAD/NAD(P)-binding domain"/>
    <property type="match status" value="1"/>
</dbReference>
<dbReference type="PRINTS" id="PR00368">
    <property type="entry name" value="FADPNR"/>
</dbReference>
<dbReference type="InterPro" id="IPR036188">
    <property type="entry name" value="FAD/NAD-bd_sf"/>
</dbReference>
<dbReference type="Proteomes" id="UP000053815">
    <property type="component" value="Unassembled WGS sequence"/>
</dbReference>
<reference evidence="2" key="1">
    <citation type="submission" date="2014-09" db="EMBL/GenBank/DDBJ databases">
        <title>Draft genome sequence of an oleaginous Mucoromycotina fungus Mucor ambiguus NBRC6742.</title>
        <authorList>
            <person name="Takeda I."/>
            <person name="Yamane N."/>
            <person name="Morita T."/>
            <person name="Tamano K."/>
            <person name="Machida M."/>
            <person name="Baker S."/>
            <person name="Koike H."/>
        </authorList>
    </citation>
    <scope>NUCLEOTIDE SEQUENCE</scope>
    <source>
        <strain evidence="2">NBRC 6742</strain>
    </source>
</reference>
<dbReference type="GO" id="GO:0050660">
    <property type="term" value="F:flavin adenine dinucleotide binding"/>
    <property type="evidence" value="ECO:0007669"/>
    <property type="project" value="TreeGrafter"/>
</dbReference>
<dbReference type="Gene3D" id="3.50.50.60">
    <property type="entry name" value="FAD/NAD(P)-binding domain"/>
    <property type="match status" value="1"/>
</dbReference>
<evidence type="ECO:0000313" key="3">
    <source>
        <dbReference type="Proteomes" id="UP000053815"/>
    </source>
</evidence>
<sequence>MVSTEAKVQKNIVFIGASSAAMGASLEWCENHHKDYRFIMIEAKTHYNHVFAFPRASVISGFEEQLFCPYDNMFYGDDTVGKVINARATEITRDYVKLDRDVPGFGHKVEYAYLVYTAGTQIPAPGRFNDLMSKDACIARLQKYQEVIREAQNPIIIGAGAVGLEIASEIKEHYPDKNVTLLHSRNRYLPRYKVSMDVMIYNILKKRGVKQKLGDRVILPKEGFPLEVKPVEIQTKGGKTIKGDLAIMCIGMSPNNSLIKAIAPESINPETGFVKIKPTMQIQDDNYPNIFSAGDVCDHTDVKTGHYAWMQGLAALNNIRKLIDGASQDELEPYKSKDLALIKVILGEKEAVTQTHQLGPLITYGSWVGGRSVPHNVYASFTWGLLHVEDRLEAIINKQSATKAQH</sequence>
<dbReference type="PANTHER" id="PTHR43735:SF11">
    <property type="entry name" value="HYPOTHETICAL OXIDOREDUCTASE (EUROFUNG)"/>
    <property type="match status" value="1"/>
</dbReference>
<dbReference type="OrthoDB" id="202203at2759"/>
<evidence type="ECO:0000313" key="2">
    <source>
        <dbReference type="EMBL" id="GAN06919.1"/>
    </source>
</evidence>
<accession>A0A0C9MHW4</accession>
<dbReference type="STRING" id="91626.A0A0C9MHW4"/>
<name>A0A0C9MHW4_9FUNG</name>
<proteinExistence type="predicted"/>
<dbReference type="EMBL" id="DF836430">
    <property type="protein sequence ID" value="GAN06919.1"/>
    <property type="molecule type" value="Genomic_DNA"/>
</dbReference>